<evidence type="ECO:0000313" key="3">
    <source>
        <dbReference type="EMBL" id="CAD9669367.1"/>
    </source>
</evidence>
<feature type="compositionally biased region" description="Low complexity" evidence="1">
    <location>
        <begin position="280"/>
        <end position="291"/>
    </location>
</feature>
<sequence length="474" mass="51584">MNMQVGSRVASGDDQGRASASSAPGEAGNNSVKLDLSAKLDADQRGLGHGVNKDHNGEDKVGITSDSNCPDGAGSDSFKSNLIKEADADQCEVCPKMDHDGEKKKIRYTIGELMKLKDKCTERPKELENFSFVVMPVKPQGKRQHKLGTQLSSPYGGGMGIPKKRMGDTGRLSWRKNSSPTVRTARSVGSEHGAQRFRSSSEAGGGCLPHPPDDPWGLKVPTNQSYSPELVPRSYSPESVPTLDNLRIGNPWSGHGAYNQCNDNEKSAEPHSWKGFDPASPSSSCSSQSFLSSLNGTIPASPLSSVSDPWLAPSYVLDSPQIRPLNSHTNAWMGEGGNVNSEFVAQPQDSPSLSSQNATMLEGRLPVNRRTERPFRQSSVPNDENDKLPVNANSHRYHAPFGGRVSPHPVQCSVWNHKEYQPNYVNVNHQMSPGPPPQPILSPPGFGQAPYSPNQYHINQYNHPSQHFNHAMHM</sequence>
<dbReference type="EMBL" id="HBHK01004656">
    <property type="protein sequence ID" value="CAD9669370.1"/>
    <property type="molecule type" value="Transcribed_RNA"/>
</dbReference>
<feature type="compositionally biased region" description="Polar residues" evidence="1">
    <location>
        <begin position="18"/>
        <end position="32"/>
    </location>
</feature>
<feature type="compositionally biased region" description="Polar residues" evidence="1">
    <location>
        <begin position="175"/>
        <end position="184"/>
    </location>
</feature>
<feature type="region of interest" description="Disordered" evidence="1">
    <location>
        <begin position="141"/>
        <end position="291"/>
    </location>
</feature>
<dbReference type="AlphaFoldDB" id="A0A7S2W6F2"/>
<reference evidence="3" key="1">
    <citation type="submission" date="2021-01" db="EMBL/GenBank/DDBJ databases">
        <authorList>
            <person name="Corre E."/>
            <person name="Pelletier E."/>
            <person name="Niang G."/>
            <person name="Scheremetjew M."/>
            <person name="Finn R."/>
            <person name="Kale V."/>
            <person name="Holt S."/>
            <person name="Cochrane G."/>
            <person name="Meng A."/>
            <person name="Brown T."/>
            <person name="Cohen L."/>
        </authorList>
    </citation>
    <scope>NUCLEOTIDE SEQUENCE</scope>
    <source>
        <strain evidence="3">NY070348D</strain>
    </source>
</reference>
<name>A0A7S2W6F2_9STRA</name>
<organism evidence="3">
    <name type="scientific">Mucochytrium quahogii</name>
    <dbReference type="NCBI Taxonomy" id="96639"/>
    <lineage>
        <taxon>Eukaryota</taxon>
        <taxon>Sar</taxon>
        <taxon>Stramenopiles</taxon>
        <taxon>Bigyra</taxon>
        <taxon>Labyrinthulomycetes</taxon>
        <taxon>Thraustochytrida</taxon>
        <taxon>Thraustochytriidae</taxon>
        <taxon>Mucochytrium</taxon>
    </lineage>
</organism>
<evidence type="ECO:0000313" key="4">
    <source>
        <dbReference type="EMBL" id="CAD9669370.1"/>
    </source>
</evidence>
<gene>
    <name evidence="2" type="ORF">QSP1433_LOCUS2794</name>
    <name evidence="3" type="ORF">QSP1433_LOCUS2795</name>
    <name evidence="4" type="ORF">QSP1433_LOCUS2796</name>
</gene>
<accession>A0A7S2W6F2</accession>
<dbReference type="EMBL" id="HBHK01004655">
    <property type="protein sequence ID" value="CAD9669367.1"/>
    <property type="molecule type" value="Transcribed_RNA"/>
</dbReference>
<evidence type="ECO:0000256" key="1">
    <source>
        <dbReference type="SAM" id="MobiDB-lite"/>
    </source>
</evidence>
<proteinExistence type="predicted"/>
<feature type="region of interest" description="Disordered" evidence="1">
    <location>
        <begin position="1"/>
        <end position="76"/>
    </location>
</feature>
<dbReference type="EMBL" id="HBHK01004654">
    <property type="protein sequence ID" value="CAD9669365.1"/>
    <property type="molecule type" value="Transcribed_RNA"/>
</dbReference>
<evidence type="ECO:0000313" key="2">
    <source>
        <dbReference type="EMBL" id="CAD9669365.1"/>
    </source>
</evidence>
<feature type="compositionally biased region" description="Basic and acidic residues" evidence="1">
    <location>
        <begin position="263"/>
        <end position="274"/>
    </location>
</feature>
<protein>
    <submittedName>
        <fullName evidence="3">Uncharacterized protein</fullName>
    </submittedName>
</protein>
<feature type="compositionally biased region" description="Basic and acidic residues" evidence="1">
    <location>
        <begin position="36"/>
        <end position="61"/>
    </location>
</feature>